<reference evidence="1" key="1">
    <citation type="submission" date="2020-04" db="EMBL/GenBank/DDBJ databases">
        <authorList>
            <person name="Alioto T."/>
            <person name="Alioto T."/>
            <person name="Gomez Garrido J."/>
        </authorList>
    </citation>
    <scope>NUCLEOTIDE SEQUENCE</scope>
    <source>
        <strain evidence="1">A484AB</strain>
    </source>
</reference>
<keyword evidence="2" id="KW-1185">Reference proteome</keyword>
<sequence length="59" mass="6959">MSQAQNATGYGPRRDISGRYGRLLFDGDERKYNQWEIKFLGYMRLQKLRDTIVASDEDK</sequence>
<feature type="non-terminal residue" evidence="1">
    <location>
        <position position="59"/>
    </location>
</feature>
<dbReference type="Proteomes" id="UP001152795">
    <property type="component" value="Unassembled WGS sequence"/>
</dbReference>
<comment type="caution">
    <text evidence="1">The sequence shown here is derived from an EMBL/GenBank/DDBJ whole genome shotgun (WGS) entry which is preliminary data.</text>
</comment>
<organism evidence="1 2">
    <name type="scientific">Paramuricea clavata</name>
    <name type="common">Red gorgonian</name>
    <name type="synonym">Violescent sea-whip</name>
    <dbReference type="NCBI Taxonomy" id="317549"/>
    <lineage>
        <taxon>Eukaryota</taxon>
        <taxon>Metazoa</taxon>
        <taxon>Cnidaria</taxon>
        <taxon>Anthozoa</taxon>
        <taxon>Octocorallia</taxon>
        <taxon>Malacalcyonacea</taxon>
        <taxon>Plexauridae</taxon>
        <taxon>Paramuricea</taxon>
    </lineage>
</organism>
<dbReference type="AlphaFoldDB" id="A0A6S7IUS3"/>
<gene>
    <name evidence="1" type="ORF">PACLA_8A027564</name>
</gene>
<name>A0A6S7IUS3_PARCT</name>
<evidence type="ECO:0000313" key="2">
    <source>
        <dbReference type="Proteomes" id="UP001152795"/>
    </source>
</evidence>
<dbReference type="EMBL" id="CACRXK020005235">
    <property type="protein sequence ID" value="CAB4005558.1"/>
    <property type="molecule type" value="Genomic_DNA"/>
</dbReference>
<proteinExistence type="predicted"/>
<protein>
    <submittedName>
        <fullName evidence="1">Uncharacterized protein</fullName>
    </submittedName>
</protein>
<dbReference type="OrthoDB" id="6151331at2759"/>
<evidence type="ECO:0000313" key="1">
    <source>
        <dbReference type="EMBL" id="CAB4005558.1"/>
    </source>
</evidence>
<accession>A0A6S7IUS3</accession>